<evidence type="ECO:0000256" key="11">
    <source>
        <dbReference type="ARBA" id="ARBA00022840"/>
    </source>
</evidence>
<evidence type="ECO:0000256" key="1">
    <source>
        <dbReference type="ARBA" id="ARBA00005490"/>
    </source>
</evidence>
<evidence type="ECO:0000259" key="19">
    <source>
        <dbReference type="PROSITE" id="PS50011"/>
    </source>
</evidence>
<dbReference type="Gene3D" id="1.10.510.10">
    <property type="entry name" value="Transferase(Phosphotransferase) domain 1"/>
    <property type="match status" value="1"/>
</dbReference>
<dbReference type="EC" id="2.7.11.13" evidence="2"/>
<feature type="region of interest" description="Disordered" evidence="17">
    <location>
        <begin position="703"/>
        <end position="725"/>
    </location>
</feature>
<dbReference type="SUPFAM" id="SSF46585">
    <property type="entry name" value="HR1 repeat"/>
    <property type="match status" value="2"/>
</dbReference>
<feature type="domain" description="Phorbol-ester/DAG-type" evidence="20">
    <location>
        <begin position="442"/>
        <end position="489"/>
    </location>
</feature>
<dbReference type="Pfam" id="PF00069">
    <property type="entry name" value="Pkinase"/>
    <property type="match status" value="1"/>
</dbReference>
<comment type="catalytic activity">
    <reaction evidence="13">
        <text>L-seryl-[protein] + ATP = O-phospho-L-seryl-[protein] + ADP + H(+)</text>
        <dbReference type="Rhea" id="RHEA:17989"/>
        <dbReference type="Rhea" id="RHEA-COMP:9863"/>
        <dbReference type="Rhea" id="RHEA-COMP:11604"/>
        <dbReference type="ChEBI" id="CHEBI:15378"/>
        <dbReference type="ChEBI" id="CHEBI:29999"/>
        <dbReference type="ChEBI" id="CHEBI:30616"/>
        <dbReference type="ChEBI" id="CHEBI:83421"/>
        <dbReference type="ChEBI" id="CHEBI:456216"/>
        <dbReference type="EC" id="2.7.11.13"/>
    </reaction>
</comment>
<feature type="compositionally biased region" description="Low complexity" evidence="17">
    <location>
        <begin position="703"/>
        <end position="715"/>
    </location>
</feature>
<dbReference type="EMBL" id="JADGJW010000108">
    <property type="protein sequence ID" value="KAJ3224026.1"/>
    <property type="molecule type" value="Genomic_DNA"/>
</dbReference>
<dbReference type="InterPro" id="IPR008271">
    <property type="entry name" value="Ser/Thr_kinase_AS"/>
</dbReference>
<feature type="binding site" evidence="15">
    <location>
        <position position="866"/>
    </location>
    <ligand>
        <name>ATP</name>
        <dbReference type="ChEBI" id="CHEBI:30616"/>
    </ligand>
</feature>
<dbReference type="Pfam" id="PF00130">
    <property type="entry name" value="C1_1"/>
    <property type="match status" value="2"/>
</dbReference>
<feature type="domain" description="REM-1" evidence="22">
    <location>
        <begin position="2"/>
        <end position="77"/>
    </location>
</feature>
<dbReference type="InterPro" id="IPR046349">
    <property type="entry name" value="C1-like_sf"/>
</dbReference>
<evidence type="ECO:0000256" key="7">
    <source>
        <dbReference type="ARBA" id="ARBA00022741"/>
    </source>
</evidence>
<proteinExistence type="inferred from homology"/>
<dbReference type="FunFam" id="1.10.510.10:FF:000465">
    <property type="entry name" value="Non-specific serine/threonine protein kinase"/>
    <property type="match status" value="1"/>
</dbReference>
<evidence type="ECO:0000259" key="18">
    <source>
        <dbReference type="PROSITE" id="PS50004"/>
    </source>
</evidence>
<feature type="domain" description="C2" evidence="18">
    <location>
        <begin position="274"/>
        <end position="388"/>
    </location>
</feature>
<feature type="domain" description="AGC-kinase C-terminal" evidence="21">
    <location>
        <begin position="1112"/>
        <end position="1182"/>
    </location>
</feature>
<dbReference type="InterPro" id="IPR011009">
    <property type="entry name" value="Kinase-like_dom_sf"/>
</dbReference>
<dbReference type="SUPFAM" id="SSF57889">
    <property type="entry name" value="Cysteine-rich domain"/>
    <property type="match status" value="2"/>
</dbReference>
<keyword evidence="6" id="KW-0479">Metal-binding</keyword>
<dbReference type="InterPro" id="IPR035892">
    <property type="entry name" value="C2_domain_sf"/>
</dbReference>
<dbReference type="AlphaFoldDB" id="A0AAD5XXK7"/>
<dbReference type="PROSITE" id="PS00479">
    <property type="entry name" value="ZF_DAG_PE_1"/>
    <property type="match status" value="2"/>
</dbReference>
<evidence type="ECO:0000313" key="24">
    <source>
        <dbReference type="Proteomes" id="UP001211065"/>
    </source>
</evidence>
<dbReference type="GO" id="GO:0007165">
    <property type="term" value="P:signal transduction"/>
    <property type="evidence" value="ECO:0007669"/>
    <property type="project" value="InterPro"/>
</dbReference>
<dbReference type="PROSITE" id="PS00107">
    <property type="entry name" value="PROTEIN_KINASE_ATP"/>
    <property type="match status" value="1"/>
</dbReference>
<evidence type="ECO:0000256" key="8">
    <source>
        <dbReference type="ARBA" id="ARBA00022771"/>
    </source>
</evidence>
<dbReference type="Gene3D" id="1.10.287.160">
    <property type="entry name" value="HR1 repeat"/>
    <property type="match status" value="2"/>
</dbReference>
<evidence type="ECO:0000313" key="23">
    <source>
        <dbReference type="EMBL" id="KAJ3224026.1"/>
    </source>
</evidence>
<keyword evidence="10" id="KW-0862">Zinc</keyword>
<dbReference type="PROSITE" id="PS51285">
    <property type="entry name" value="AGC_KINASE_CTER"/>
    <property type="match status" value="1"/>
</dbReference>
<dbReference type="InterPro" id="IPR036274">
    <property type="entry name" value="HR1_rpt_sf"/>
</dbReference>
<dbReference type="PROSITE" id="PS50011">
    <property type="entry name" value="PROTEIN_KINASE_DOM"/>
    <property type="match status" value="1"/>
</dbReference>
<dbReference type="GO" id="GO:0008270">
    <property type="term" value="F:zinc ion binding"/>
    <property type="evidence" value="ECO:0007669"/>
    <property type="project" value="UniProtKB-KW"/>
</dbReference>
<dbReference type="InterPro" id="IPR017441">
    <property type="entry name" value="Protein_kinase_ATP_BS"/>
</dbReference>
<dbReference type="CDD" id="cd20822">
    <property type="entry name" value="C1_ScPKC1-like_rpt1"/>
    <property type="match status" value="1"/>
</dbReference>
<feature type="region of interest" description="Disordered" evidence="17">
    <location>
        <begin position="79"/>
        <end position="98"/>
    </location>
</feature>
<feature type="compositionally biased region" description="Polar residues" evidence="17">
    <location>
        <begin position="626"/>
        <end position="641"/>
    </location>
</feature>
<evidence type="ECO:0000256" key="9">
    <source>
        <dbReference type="ARBA" id="ARBA00022777"/>
    </source>
</evidence>
<dbReference type="PROSITE" id="PS00108">
    <property type="entry name" value="PROTEIN_KINASE_ST"/>
    <property type="match status" value="1"/>
</dbReference>
<dbReference type="InterPro" id="IPR000719">
    <property type="entry name" value="Prot_kinase_dom"/>
</dbReference>
<feature type="compositionally biased region" description="Polar residues" evidence="17">
    <location>
        <begin position="654"/>
        <end position="671"/>
    </location>
</feature>
<evidence type="ECO:0000256" key="12">
    <source>
        <dbReference type="ARBA" id="ARBA00047272"/>
    </source>
</evidence>
<dbReference type="SMART" id="SM00742">
    <property type="entry name" value="Hr1"/>
    <property type="match status" value="2"/>
</dbReference>
<keyword evidence="4" id="KW-0597">Phosphoprotein</keyword>
<feature type="region of interest" description="Disordered" evidence="17">
    <location>
        <begin position="626"/>
        <end position="690"/>
    </location>
</feature>
<dbReference type="Proteomes" id="UP001211065">
    <property type="component" value="Unassembled WGS sequence"/>
</dbReference>
<dbReference type="InterPro" id="IPR000008">
    <property type="entry name" value="C2_dom"/>
</dbReference>
<comment type="caution">
    <text evidence="23">The sequence shown here is derived from an EMBL/GenBank/DDBJ whole genome shotgun (WGS) entry which is preliminary data.</text>
</comment>
<gene>
    <name evidence="23" type="primary">PKC1_1</name>
    <name evidence="23" type="ORF">HK099_000352</name>
</gene>
<evidence type="ECO:0000256" key="10">
    <source>
        <dbReference type="ARBA" id="ARBA00022833"/>
    </source>
</evidence>
<feature type="domain" description="Protein kinase" evidence="19">
    <location>
        <begin position="837"/>
        <end position="1111"/>
    </location>
</feature>
<evidence type="ECO:0000256" key="14">
    <source>
        <dbReference type="PROSITE-ProRule" id="PRU01207"/>
    </source>
</evidence>
<feature type="compositionally biased region" description="Polar residues" evidence="17">
    <location>
        <begin position="80"/>
        <end position="98"/>
    </location>
</feature>
<dbReference type="InterPro" id="IPR017892">
    <property type="entry name" value="Pkinase_C"/>
</dbReference>
<dbReference type="Pfam" id="PF02185">
    <property type="entry name" value="HR1"/>
    <property type="match status" value="1"/>
</dbReference>
<dbReference type="CDD" id="cd05570">
    <property type="entry name" value="STKc_PKC"/>
    <property type="match status" value="1"/>
</dbReference>
<dbReference type="InterPro" id="IPR000961">
    <property type="entry name" value="AGC-kinase_C"/>
</dbReference>
<keyword evidence="24" id="KW-1185">Reference proteome</keyword>
<keyword evidence="11 15" id="KW-0067">ATP-binding</keyword>
<evidence type="ECO:0000259" key="21">
    <source>
        <dbReference type="PROSITE" id="PS51285"/>
    </source>
</evidence>
<dbReference type="InterPro" id="IPR011072">
    <property type="entry name" value="HR1_rho-bd"/>
</dbReference>
<feature type="domain" description="Phorbol-ester/DAG-type" evidence="20">
    <location>
        <begin position="516"/>
        <end position="565"/>
    </location>
</feature>
<evidence type="ECO:0000256" key="5">
    <source>
        <dbReference type="ARBA" id="ARBA00022679"/>
    </source>
</evidence>
<keyword evidence="14 16" id="KW-0175">Coiled coil</keyword>
<evidence type="ECO:0000259" key="20">
    <source>
        <dbReference type="PROSITE" id="PS50081"/>
    </source>
</evidence>
<keyword evidence="5" id="KW-0808">Transferase</keyword>
<protein>
    <recommendedName>
        <fullName evidence="2">protein kinase C</fullName>
        <ecNumber evidence="2">2.7.11.13</ecNumber>
    </recommendedName>
</protein>
<feature type="compositionally biased region" description="Polar residues" evidence="17">
    <location>
        <begin position="680"/>
        <end position="690"/>
    </location>
</feature>
<organism evidence="23 24">
    <name type="scientific">Clydaea vesicula</name>
    <dbReference type="NCBI Taxonomy" id="447962"/>
    <lineage>
        <taxon>Eukaryota</taxon>
        <taxon>Fungi</taxon>
        <taxon>Fungi incertae sedis</taxon>
        <taxon>Chytridiomycota</taxon>
        <taxon>Chytridiomycota incertae sedis</taxon>
        <taxon>Chytridiomycetes</taxon>
        <taxon>Lobulomycetales</taxon>
        <taxon>Lobulomycetaceae</taxon>
        <taxon>Clydaea</taxon>
    </lineage>
</organism>
<dbReference type="SUPFAM" id="SSF49562">
    <property type="entry name" value="C2 domain (Calcium/lipid-binding domain, CaLB)"/>
    <property type="match status" value="1"/>
</dbReference>
<dbReference type="InterPro" id="IPR002219">
    <property type="entry name" value="PKC_DAG/PE"/>
</dbReference>
<comment type="similarity">
    <text evidence="1">Belongs to the protein kinase superfamily. AGC Ser/Thr protein kinase family. PKC subfamily.</text>
</comment>
<keyword evidence="3" id="KW-0723">Serine/threonine-protein kinase</keyword>
<keyword evidence="8" id="KW-0863">Zinc-finger</keyword>
<evidence type="ECO:0000256" key="16">
    <source>
        <dbReference type="SAM" id="Coils"/>
    </source>
</evidence>
<evidence type="ECO:0000256" key="3">
    <source>
        <dbReference type="ARBA" id="ARBA00022527"/>
    </source>
</evidence>
<name>A0AAD5XXK7_9FUNG</name>
<dbReference type="GO" id="GO:0005524">
    <property type="term" value="F:ATP binding"/>
    <property type="evidence" value="ECO:0007669"/>
    <property type="project" value="UniProtKB-UniRule"/>
</dbReference>
<accession>A0AAD5XXK7</accession>
<dbReference type="SMART" id="SM00133">
    <property type="entry name" value="S_TK_X"/>
    <property type="match status" value="1"/>
</dbReference>
<dbReference type="PROSITE" id="PS50081">
    <property type="entry name" value="ZF_DAG_PE_2"/>
    <property type="match status" value="2"/>
</dbReference>
<dbReference type="PROSITE" id="PS51860">
    <property type="entry name" value="REM_1"/>
    <property type="match status" value="1"/>
</dbReference>
<dbReference type="CDD" id="cd20823">
    <property type="entry name" value="C1_ScPKC1-like_rpt2"/>
    <property type="match status" value="1"/>
</dbReference>
<feature type="compositionally biased region" description="Polar residues" evidence="17">
    <location>
        <begin position="716"/>
        <end position="725"/>
    </location>
</feature>
<evidence type="ECO:0000256" key="15">
    <source>
        <dbReference type="PROSITE-ProRule" id="PRU10141"/>
    </source>
</evidence>
<dbReference type="FunFam" id="3.30.200.20:FF:000103">
    <property type="entry name" value="Protein kinase C"/>
    <property type="match status" value="1"/>
</dbReference>
<keyword evidence="7 15" id="KW-0547">Nucleotide-binding</keyword>
<dbReference type="Pfam" id="PF00433">
    <property type="entry name" value="Pkinase_C"/>
    <property type="match status" value="1"/>
</dbReference>
<dbReference type="PANTHER" id="PTHR24351">
    <property type="entry name" value="RIBOSOMAL PROTEIN S6 KINASE"/>
    <property type="match status" value="1"/>
</dbReference>
<evidence type="ECO:0000256" key="17">
    <source>
        <dbReference type="SAM" id="MobiDB-lite"/>
    </source>
</evidence>
<dbReference type="Gene3D" id="3.30.60.20">
    <property type="match status" value="2"/>
</dbReference>
<evidence type="ECO:0000256" key="6">
    <source>
        <dbReference type="ARBA" id="ARBA00022723"/>
    </source>
</evidence>
<evidence type="ECO:0000259" key="22">
    <source>
        <dbReference type="PROSITE" id="PS51860"/>
    </source>
</evidence>
<reference evidence="23" key="1">
    <citation type="submission" date="2020-05" db="EMBL/GenBank/DDBJ databases">
        <title>Phylogenomic resolution of chytrid fungi.</title>
        <authorList>
            <person name="Stajich J.E."/>
            <person name="Amses K."/>
            <person name="Simmons R."/>
            <person name="Seto K."/>
            <person name="Myers J."/>
            <person name="Bonds A."/>
            <person name="Quandt C.A."/>
            <person name="Barry K."/>
            <person name="Liu P."/>
            <person name="Grigoriev I."/>
            <person name="Longcore J.E."/>
            <person name="James T.Y."/>
        </authorList>
    </citation>
    <scope>NUCLEOTIDE SEQUENCE</scope>
    <source>
        <strain evidence="23">JEL0476</strain>
    </source>
</reference>
<dbReference type="Gene3D" id="3.30.200.20">
    <property type="entry name" value="Phosphorylase Kinase, domain 1"/>
    <property type="match status" value="1"/>
</dbReference>
<dbReference type="GO" id="GO:0004697">
    <property type="term" value="F:diacylglycerol-dependent serine/threonine kinase activity"/>
    <property type="evidence" value="ECO:0007669"/>
    <property type="project" value="UniProtKB-EC"/>
</dbReference>
<comment type="catalytic activity">
    <reaction evidence="12">
        <text>L-threonyl-[protein] + ATP = O-phospho-L-threonyl-[protein] + ADP + H(+)</text>
        <dbReference type="Rhea" id="RHEA:46608"/>
        <dbReference type="Rhea" id="RHEA-COMP:11060"/>
        <dbReference type="Rhea" id="RHEA-COMP:11605"/>
        <dbReference type="ChEBI" id="CHEBI:15378"/>
        <dbReference type="ChEBI" id="CHEBI:30013"/>
        <dbReference type="ChEBI" id="CHEBI:30616"/>
        <dbReference type="ChEBI" id="CHEBI:61977"/>
        <dbReference type="ChEBI" id="CHEBI:456216"/>
        <dbReference type="EC" id="2.7.11.13"/>
    </reaction>
</comment>
<feature type="coiled-coil region" evidence="16">
    <location>
        <begin position="584"/>
        <end position="611"/>
    </location>
</feature>
<dbReference type="SMART" id="SM00220">
    <property type="entry name" value="S_TKc"/>
    <property type="match status" value="1"/>
</dbReference>
<sequence>MSLPFISSTSKQDETKIQDLIQRIQIEKKLVEGAQQMLKKLTDSDAKQLCHLNLIQSQQKVEFLETELKKLTIKFDKTTPDSASTPFPSSAVSNTSTGKESILNNEKFVDTTEQSVCNEKKPSNSTVFGNLLSSFGKKDKLNKNFGSNSFLNSASTRNSVNTTNNAVLDQNLSALEESKPENFTKLDYLKVDTPLRTEKVNFRLYHIKGKLDLEQKVKAGTSNLVEAMKKNPNSDQKLSNELQFGLEQKIMEASAKIGFLIKSVQQYSGLVVFRDEDEDDVIPFRSARRSGRLKVKLLGAIGYGKRSSKDDFFCVIKIDSIVKATSKPSSKQKFEETFDIEVSKAQEVEISLYEKVSGGHQRSPLLSFVWFSISDLEEDLAQKYDQNYSGKKIDEFKEMWLDMEPGGQVLCKMNFASVCRTTTNSNQVFRRRAVQKLYPRNGHKFAATQIYGVSQCAVCNEFMTSQNYSCQNCQYACHPHCYNKVSTKCISELEYSILKAEGGDTNTGELLKYNIPHKFQQTINLSPNWCGHCGYILPIGKKVSRCTECQKNSHKNCSNLIPNFCGLNPNMANALIAAWDDADKKQSQRELEEAELEASKVREMVQKENNLIIKTLPENKELFTGSHQNEQESNQLNSSKKPLSVTPPLRIDSRNWNEVSQNQISSLQYPRTSKFPDIPSASSYTDNGGTETAFQQNLVQGPQFSQNQQRHSQSQNKTQEQYSQQNTNFSIEVRECDEKVQQNAVLKDYSVSPVHHVSQMQQQPEQVHTEFQAAREKVLAQYQQQRLAARREENNGLEYQRKLAQQKLLEHQKSILVNNAKPKRRQHVVERVTLNDFHFVSVLGRGAFGKVMLATEKQTKKLYAIKALKKEFIIQSDDVKSTKLEKRIFQVASAAHHPFLINLHSSFQTESRIYFVMEYISGGDLMCHIQDKKRFPSARTKFYACEVLLALEYFHKNNIIYRDLKLDNILMTPEGHIKVADYGICKDNIGYGVTTRTFCGMLLIIWVFTKTKLGTPDYMAPEILLSNRYGRAVDWWSFGVLIYVMLVGKYPFHGEDELQILDAILEDSIVYPPNLPRETFAILNQLLNRNPARRLGGGKMDAEEVKKHPYFNGVDWNAILSKQIPPPWKPTIKSPTDVSNFDSEFTKEKAVLTPINSVLSQVNQDEFKDFEYISEWAAAERLKAKSMFHLE</sequence>
<dbReference type="SMART" id="SM00109">
    <property type="entry name" value="C1"/>
    <property type="match status" value="2"/>
</dbReference>
<dbReference type="Gene3D" id="2.60.40.150">
    <property type="entry name" value="C2 domain"/>
    <property type="match status" value="1"/>
</dbReference>
<evidence type="ECO:0000256" key="13">
    <source>
        <dbReference type="ARBA" id="ARBA00047470"/>
    </source>
</evidence>
<evidence type="ECO:0000256" key="2">
    <source>
        <dbReference type="ARBA" id="ARBA00012429"/>
    </source>
</evidence>
<evidence type="ECO:0000256" key="4">
    <source>
        <dbReference type="ARBA" id="ARBA00022553"/>
    </source>
</evidence>
<keyword evidence="9 23" id="KW-0418">Kinase</keyword>
<dbReference type="PROSITE" id="PS50004">
    <property type="entry name" value="C2"/>
    <property type="match status" value="1"/>
</dbReference>
<dbReference type="SUPFAM" id="SSF56112">
    <property type="entry name" value="Protein kinase-like (PK-like)"/>
    <property type="match status" value="1"/>
</dbReference>